<evidence type="ECO:0000256" key="7">
    <source>
        <dbReference type="SAM" id="MobiDB-lite"/>
    </source>
</evidence>
<dbReference type="InterPro" id="IPR000626">
    <property type="entry name" value="Ubiquitin-like_dom"/>
</dbReference>
<evidence type="ECO:0000256" key="6">
    <source>
        <dbReference type="PROSITE-ProRule" id="PRU00023"/>
    </source>
</evidence>
<accession>A0A484CGK5</accession>
<evidence type="ECO:0000256" key="1">
    <source>
        <dbReference type="ARBA" id="ARBA00004141"/>
    </source>
</evidence>
<dbReference type="Proteomes" id="UP000295070">
    <property type="component" value="Chromosome 15"/>
</dbReference>
<dbReference type="GO" id="GO:0016567">
    <property type="term" value="P:protein ubiquitination"/>
    <property type="evidence" value="ECO:0007669"/>
    <property type="project" value="UniProtKB-UniPathway"/>
</dbReference>
<evidence type="ECO:0000259" key="10">
    <source>
        <dbReference type="PROSITE" id="PS50225"/>
    </source>
</evidence>
<protein>
    <recommendedName>
        <fullName evidence="13">Ubiquitin-like domain-containing protein</fullName>
    </recommendedName>
</protein>
<feature type="repeat" description="ANK" evidence="6">
    <location>
        <begin position="221"/>
        <end position="253"/>
    </location>
</feature>
<evidence type="ECO:0000256" key="2">
    <source>
        <dbReference type="ARBA" id="ARBA00004906"/>
    </source>
</evidence>
<dbReference type="InterPro" id="IPR029071">
    <property type="entry name" value="Ubiquitin-like_domsf"/>
</dbReference>
<dbReference type="Pfam" id="PF12796">
    <property type="entry name" value="Ank_2"/>
    <property type="match status" value="2"/>
</dbReference>
<feature type="repeat" description="ANK" evidence="6">
    <location>
        <begin position="154"/>
        <end position="186"/>
    </location>
</feature>
<evidence type="ECO:0000256" key="3">
    <source>
        <dbReference type="ARBA" id="ARBA00022692"/>
    </source>
</evidence>
<feature type="region of interest" description="Disordered" evidence="7">
    <location>
        <begin position="552"/>
        <end position="642"/>
    </location>
</feature>
<dbReference type="Gene3D" id="1.25.40.20">
    <property type="entry name" value="Ankyrin repeat-containing domain"/>
    <property type="match status" value="1"/>
</dbReference>
<evidence type="ECO:0000313" key="12">
    <source>
        <dbReference type="Proteomes" id="UP000295070"/>
    </source>
</evidence>
<evidence type="ECO:0000256" key="8">
    <source>
        <dbReference type="SAM" id="Phobius"/>
    </source>
</evidence>
<dbReference type="Pfam" id="PF00240">
    <property type="entry name" value="ubiquitin"/>
    <property type="match status" value="1"/>
</dbReference>
<dbReference type="EMBL" id="SCKG01000015">
    <property type="protein sequence ID" value="TDH03220.1"/>
    <property type="molecule type" value="Genomic_DNA"/>
</dbReference>
<comment type="subcellular location">
    <subcellularLocation>
        <location evidence="1">Membrane</location>
        <topology evidence="1">Multi-pass membrane protein</topology>
    </subcellularLocation>
</comment>
<comment type="pathway">
    <text evidence="2">Protein modification; protein ubiquitination.</text>
</comment>
<dbReference type="InterPro" id="IPR002110">
    <property type="entry name" value="Ankyrin_rpt"/>
</dbReference>
<dbReference type="SMART" id="SM00213">
    <property type="entry name" value="UBQ"/>
    <property type="match status" value="1"/>
</dbReference>
<gene>
    <name evidence="11" type="ORF">EPR50_G00160840</name>
</gene>
<dbReference type="GO" id="GO:0016020">
    <property type="term" value="C:membrane"/>
    <property type="evidence" value="ECO:0007669"/>
    <property type="project" value="UniProtKB-SubCell"/>
</dbReference>
<dbReference type="GO" id="GO:0036503">
    <property type="term" value="P:ERAD pathway"/>
    <property type="evidence" value="ECO:0007669"/>
    <property type="project" value="InterPro"/>
</dbReference>
<dbReference type="InterPro" id="IPR036770">
    <property type="entry name" value="Ankyrin_rpt-contain_sf"/>
</dbReference>
<dbReference type="PROSITE" id="PS50297">
    <property type="entry name" value="ANK_REP_REGION"/>
    <property type="match status" value="4"/>
</dbReference>
<dbReference type="Gene3D" id="3.10.20.90">
    <property type="entry name" value="Phosphatidylinositol 3-kinase Catalytic Subunit, Chain A, domain 1"/>
    <property type="match status" value="1"/>
</dbReference>
<evidence type="ECO:0000313" key="11">
    <source>
        <dbReference type="EMBL" id="TDH03220.1"/>
    </source>
</evidence>
<keyword evidence="5 8" id="KW-0472">Membrane</keyword>
<feature type="transmembrane region" description="Helical" evidence="8">
    <location>
        <begin position="817"/>
        <end position="835"/>
    </location>
</feature>
<proteinExistence type="predicted"/>
<dbReference type="UniPathway" id="UPA00143"/>
<feature type="repeat" description="ANK" evidence="6">
    <location>
        <begin position="187"/>
        <end position="219"/>
    </location>
</feature>
<feature type="domain" description="Ubiquitin-like" evidence="9">
    <location>
        <begin position="681"/>
        <end position="751"/>
    </location>
</feature>
<feature type="region of interest" description="Disordered" evidence="7">
    <location>
        <begin position="33"/>
        <end position="64"/>
    </location>
</feature>
<reference evidence="11 12" key="1">
    <citation type="submission" date="2019-01" db="EMBL/GenBank/DDBJ databases">
        <title>A chromosome-scale genome assembly of the yellow perch, Perca flavescens.</title>
        <authorList>
            <person name="Feron R."/>
            <person name="Morvezen R."/>
            <person name="Bestin A."/>
            <person name="Haffray P."/>
            <person name="Klopp C."/>
            <person name="Zahm M."/>
            <person name="Cabau C."/>
            <person name="Roques C."/>
            <person name="Donnadieu C."/>
            <person name="Bouchez O."/>
            <person name="Christie M."/>
            <person name="Larson W."/>
            <person name="Guiguen Y."/>
        </authorList>
    </citation>
    <scope>NUCLEOTIDE SEQUENCE [LARGE SCALE GENOMIC DNA]</scope>
    <source>
        <strain evidence="11">YP-PL-M2</strain>
        <tissue evidence="11">Blood</tissue>
    </source>
</reference>
<name>A0A484CGK5_PERFV</name>
<evidence type="ECO:0008006" key="13">
    <source>
        <dbReference type="Google" id="ProtNLM"/>
    </source>
</evidence>
<organism evidence="11 12">
    <name type="scientific">Perca flavescens</name>
    <name type="common">American yellow perch</name>
    <name type="synonym">Morone flavescens</name>
    <dbReference type="NCBI Taxonomy" id="8167"/>
    <lineage>
        <taxon>Eukaryota</taxon>
        <taxon>Metazoa</taxon>
        <taxon>Chordata</taxon>
        <taxon>Craniata</taxon>
        <taxon>Vertebrata</taxon>
        <taxon>Euteleostomi</taxon>
        <taxon>Actinopterygii</taxon>
        <taxon>Neopterygii</taxon>
        <taxon>Teleostei</taxon>
        <taxon>Neoteleostei</taxon>
        <taxon>Acanthomorphata</taxon>
        <taxon>Eupercaria</taxon>
        <taxon>Perciformes</taxon>
        <taxon>Percoidei</taxon>
        <taxon>Percidae</taxon>
        <taxon>Percinae</taxon>
        <taxon>Perca</taxon>
    </lineage>
</organism>
<dbReference type="InterPro" id="IPR001496">
    <property type="entry name" value="SOCS_box"/>
</dbReference>
<dbReference type="STRING" id="8167.A0A484CGK5"/>
<keyword evidence="3 8" id="KW-0812">Transmembrane</keyword>
<dbReference type="PROSITE" id="PS50088">
    <property type="entry name" value="ANK_REPEAT"/>
    <property type="match status" value="4"/>
</dbReference>
<dbReference type="SUPFAM" id="SSF54236">
    <property type="entry name" value="Ubiquitin-like"/>
    <property type="match status" value="1"/>
</dbReference>
<feature type="compositionally biased region" description="Acidic residues" evidence="7">
    <location>
        <begin position="620"/>
        <end position="638"/>
    </location>
</feature>
<dbReference type="SUPFAM" id="SSF48403">
    <property type="entry name" value="Ankyrin repeat"/>
    <property type="match status" value="1"/>
</dbReference>
<keyword evidence="12" id="KW-1185">Reference proteome</keyword>
<evidence type="ECO:0000256" key="5">
    <source>
        <dbReference type="ARBA" id="ARBA00023136"/>
    </source>
</evidence>
<keyword evidence="6" id="KW-0040">ANK repeat</keyword>
<sequence>MSKDTFPFTSSSLRSLRLEQELQEWEDARQALAHRRAMTRAPLPRAPRPPPRQQRFQEVRAPPPQVRCRDTAVHNTFMWGDMKGVYAVLKDPAMVNALMETVHEEMLWAPEMGMWTLSSKVKQTSALRLAASRGHTGCVEELLFRGAEVNDDPGGNTALHDACMGGHAACVQLLLSHGADPDLLAADGSAPLHLCTSAQSLQCAELLIDGGAEVSVRMRESRLTPLHVAARRGLEEHVELFLRHGADVSATNQEGETPLNAACSGAERPSEAGRYLRVIQKLLDAGADPRTAGRKQHTPLHNACANCSHRIVDVLLQHGAKADVTNCAGYTPMDCLLQVAHEGWVDIRVVEDYPGQQPEAVARSLLNHGAQPVSPKKLKQCVLSPATLEVMLNSYTSIPPCEWMDSLSTELYEEHRPFFDLVRQRSGQPRSLQHLCRCALRLRLRGRCFAAVRELDIPSSEQLLTSIEPRLQTCSDLYSWPVWRTEMAVCALTMLDGMEDEVTAAGGVFLLVLAFVFAWLSTHVADRGDHILGTILTVGAHASLIGLGGHDSYSGGSSSADTPEQQAPPPSQENKPDDGEPGTERGEGEETGEGAEGVRTDLLLDIQSKQPQAGRVHTSDEEEEEDDDDDEEEEELEEEDKKIIKHIPVLSSTICPITTTTTTSSSSSSSSTTTTTTAASISVRLKYLNDTEEVAVVEPEDTVGVLKSKYFSGRENQIKLIYQGQLLQDPKKTLLSLNITHNSVIHCHISQALHEAPPEEGAQSGPGAGVGSGVSGGFRAAGVAISTSSLVVPVFVVILAVVWYFRINYRQFFTTPATISLVGVTVFFSFLIFGMHSR</sequence>
<feature type="repeat" description="ANK" evidence="6">
    <location>
        <begin position="295"/>
        <end position="327"/>
    </location>
</feature>
<dbReference type="InterPro" id="IPR040352">
    <property type="entry name" value="TMUB1/2"/>
</dbReference>
<dbReference type="AlphaFoldDB" id="A0A484CGK5"/>
<dbReference type="PANTHER" id="PTHR14557:SF4">
    <property type="entry name" value="TRANSMEMBRANE AND UBIQUITIN-LIKE DOMAIN-CONTAINING PROTEIN 2"/>
    <property type="match status" value="1"/>
</dbReference>
<dbReference type="SMART" id="SM00248">
    <property type="entry name" value="ANK"/>
    <property type="match status" value="7"/>
</dbReference>
<keyword evidence="4 8" id="KW-1133">Transmembrane helix</keyword>
<dbReference type="PANTHER" id="PTHR14557">
    <property type="entry name" value="PROTEIN C7ORF21"/>
    <property type="match status" value="1"/>
</dbReference>
<evidence type="ECO:0000259" key="9">
    <source>
        <dbReference type="PROSITE" id="PS50053"/>
    </source>
</evidence>
<feature type="transmembrane region" description="Helical" evidence="8">
    <location>
        <begin position="783"/>
        <end position="805"/>
    </location>
</feature>
<feature type="domain" description="SOCS box" evidence="10">
    <location>
        <begin position="416"/>
        <end position="459"/>
    </location>
</feature>
<dbReference type="PROSITE" id="PS50053">
    <property type="entry name" value="UBIQUITIN_2"/>
    <property type="match status" value="1"/>
</dbReference>
<dbReference type="PROSITE" id="PS50225">
    <property type="entry name" value="SOCS"/>
    <property type="match status" value="1"/>
</dbReference>
<dbReference type="Pfam" id="PF00023">
    <property type="entry name" value="Ank"/>
    <property type="match status" value="1"/>
</dbReference>
<feature type="compositionally biased region" description="Basic and acidic residues" evidence="7">
    <location>
        <begin position="574"/>
        <end position="588"/>
    </location>
</feature>
<dbReference type="Pfam" id="PF07525">
    <property type="entry name" value="SOCS_box"/>
    <property type="match status" value="1"/>
</dbReference>
<evidence type="ECO:0000256" key="4">
    <source>
        <dbReference type="ARBA" id="ARBA00022989"/>
    </source>
</evidence>
<comment type="caution">
    <text evidence="11">The sequence shown here is derived from an EMBL/GenBank/DDBJ whole genome shotgun (WGS) entry which is preliminary data.</text>
</comment>